<keyword evidence="3" id="KW-1185">Reference proteome</keyword>
<evidence type="ECO:0000313" key="3">
    <source>
        <dbReference type="Proteomes" id="UP001189429"/>
    </source>
</evidence>
<dbReference type="EMBL" id="CAUYUJ010015556">
    <property type="protein sequence ID" value="CAK0855466.1"/>
    <property type="molecule type" value="Genomic_DNA"/>
</dbReference>
<evidence type="ECO:0008006" key="4">
    <source>
        <dbReference type="Google" id="ProtNLM"/>
    </source>
</evidence>
<reference evidence="2" key="1">
    <citation type="submission" date="2023-10" db="EMBL/GenBank/DDBJ databases">
        <authorList>
            <person name="Chen Y."/>
            <person name="Shah S."/>
            <person name="Dougan E. K."/>
            <person name="Thang M."/>
            <person name="Chan C."/>
        </authorList>
    </citation>
    <scope>NUCLEOTIDE SEQUENCE [LARGE SCALE GENOMIC DNA]</scope>
</reference>
<comment type="caution">
    <text evidence="2">The sequence shown here is derived from an EMBL/GenBank/DDBJ whole genome shotgun (WGS) entry which is preliminary data.</text>
</comment>
<dbReference type="Pfam" id="PF03283">
    <property type="entry name" value="PAE"/>
    <property type="match status" value="1"/>
</dbReference>
<feature type="chain" id="PRO_5046179764" description="Pectin acetylesterase" evidence="1">
    <location>
        <begin position="31"/>
        <end position="471"/>
    </location>
</feature>
<gene>
    <name evidence="2" type="ORF">PCOR1329_LOCUS46194</name>
</gene>
<accession>A0ABN9UC85</accession>
<dbReference type="PANTHER" id="PTHR21562">
    <property type="entry name" value="NOTUM-RELATED"/>
    <property type="match status" value="1"/>
</dbReference>
<keyword evidence="1" id="KW-0732">Signal</keyword>
<dbReference type="InterPro" id="IPR004963">
    <property type="entry name" value="PAE/NOTUM"/>
</dbReference>
<protein>
    <recommendedName>
        <fullName evidence="4">Pectin acetylesterase</fullName>
    </recommendedName>
</protein>
<organism evidence="2 3">
    <name type="scientific">Prorocentrum cordatum</name>
    <dbReference type="NCBI Taxonomy" id="2364126"/>
    <lineage>
        <taxon>Eukaryota</taxon>
        <taxon>Sar</taxon>
        <taxon>Alveolata</taxon>
        <taxon>Dinophyceae</taxon>
        <taxon>Prorocentrales</taxon>
        <taxon>Prorocentraceae</taxon>
        <taxon>Prorocentrum</taxon>
    </lineage>
</organism>
<sequence>ASKEGRGCRPGPRAALCGAGALCLAAAAGAAAVAAAAAGRPPHAVPVAAQSVPNPELIMLDEALYPHAKCMDGSQYGYFWQKASAEADAANWVLFMQGGGQCITQEMCNRTCSSKVGKEFLCSMKYFGATAQLVTNATWEEKIVPMSSAFLSAHASLNPIMATWNHVYLNFCSQDWWTGTRSEATNETFGYYFSGHLIMEAVISDMKQRAQLASAGSVVLTGKSSGGVGVNLHADWLKEQLPNVKVLAAPIAGFYGIQYVWPDPAKPLSLALMNVETVPSYVKLWSSFLPPACVASLKERDVEQSLCLLSSFVSQTHTVPKFVIQAQTDTAQLLLRGFPPPQATMVNFATDISSVLKAQHTTMMPNQTMVNEIYASIRAEYNANVTMWSFLNAWKMNQTVNLGPALKAGDGLFSPACFIHTSFFPATPLINEFSYVTAFNKWYADGTEVRLTDDCGLLCGTCSLSALGLSV</sequence>
<dbReference type="PANTHER" id="PTHR21562:SF122">
    <property type="entry name" value="PALMITOLEOYL-PROTEIN CARBOXYLESTERASE NOTUM"/>
    <property type="match status" value="1"/>
</dbReference>
<evidence type="ECO:0000256" key="1">
    <source>
        <dbReference type="SAM" id="SignalP"/>
    </source>
</evidence>
<dbReference type="Proteomes" id="UP001189429">
    <property type="component" value="Unassembled WGS sequence"/>
</dbReference>
<proteinExistence type="predicted"/>
<feature type="non-terminal residue" evidence="2">
    <location>
        <position position="1"/>
    </location>
</feature>
<name>A0ABN9UC85_9DINO</name>
<evidence type="ECO:0000313" key="2">
    <source>
        <dbReference type="EMBL" id="CAK0855466.1"/>
    </source>
</evidence>
<feature type="signal peptide" evidence="1">
    <location>
        <begin position="1"/>
        <end position="30"/>
    </location>
</feature>